<sequence>MKKSILAGIIACLESFSAVAADSYTVDPRHTFPGFEINHLGFSIQRGRFDHTSGKVALDSKTGTGKVDVVIDAASISTGLPELEKHLRSDEFFDVARYPKITFSSGKLSFNNEQLVAVDGNLTLHGITRPVHLTVDHFHCGMNLIAMKNTCGANAVTTIKRTDFGVSKYAPALADEVKIIIQIEALKD</sequence>
<accession>A0A8S0Y9B0</accession>
<feature type="signal peptide" evidence="1">
    <location>
        <begin position="1"/>
        <end position="20"/>
    </location>
</feature>
<comment type="caution">
    <text evidence="3">The sequence shown here is derived from an EMBL/GenBank/DDBJ whole genome shotgun (WGS) entry which is preliminary data.</text>
</comment>
<dbReference type="Pfam" id="PF04264">
    <property type="entry name" value="YceI"/>
    <property type="match status" value="1"/>
</dbReference>
<gene>
    <name evidence="3" type="ORF">METHB2_150022</name>
</gene>
<dbReference type="PANTHER" id="PTHR34406">
    <property type="entry name" value="PROTEIN YCEI"/>
    <property type="match status" value="1"/>
</dbReference>
<feature type="chain" id="PRO_5035924763" description="Lipid/polyisoprenoid-binding YceI-like domain-containing protein" evidence="1">
    <location>
        <begin position="21"/>
        <end position="188"/>
    </location>
</feature>
<dbReference type="InterPro" id="IPR036761">
    <property type="entry name" value="TTHA0802/YceI-like_sf"/>
</dbReference>
<dbReference type="SUPFAM" id="SSF101874">
    <property type="entry name" value="YceI-like"/>
    <property type="match status" value="1"/>
</dbReference>
<reference evidence="3 4" key="1">
    <citation type="submission" date="2020-02" db="EMBL/GenBank/DDBJ databases">
        <authorList>
            <person name="Hogendoorn C."/>
        </authorList>
    </citation>
    <scope>NUCLEOTIDE SEQUENCE [LARGE SCALE GENOMIC DNA]</scope>
    <source>
        <strain evidence="3">METHB21</strain>
    </source>
</reference>
<dbReference type="EMBL" id="CADCXN010000042">
    <property type="protein sequence ID" value="CAA9889898.1"/>
    <property type="molecule type" value="Genomic_DNA"/>
</dbReference>
<organism evidence="3 4">
    <name type="scientific">Candidatus Methylobacter favarea</name>
    <dbReference type="NCBI Taxonomy" id="2707345"/>
    <lineage>
        <taxon>Bacteria</taxon>
        <taxon>Pseudomonadati</taxon>
        <taxon>Pseudomonadota</taxon>
        <taxon>Gammaproteobacteria</taxon>
        <taxon>Methylococcales</taxon>
        <taxon>Methylococcaceae</taxon>
        <taxon>Methylobacter</taxon>
    </lineage>
</organism>
<dbReference type="Proteomes" id="UP000494216">
    <property type="component" value="Unassembled WGS sequence"/>
</dbReference>
<dbReference type="InterPro" id="IPR007372">
    <property type="entry name" value="Lipid/polyisoprenoid-bd_YceI"/>
</dbReference>
<dbReference type="RefSeq" id="WP_174624870.1">
    <property type="nucleotide sequence ID" value="NZ_CADCXN010000042.1"/>
</dbReference>
<keyword evidence="4" id="KW-1185">Reference proteome</keyword>
<protein>
    <recommendedName>
        <fullName evidence="2">Lipid/polyisoprenoid-binding YceI-like domain-containing protein</fullName>
    </recommendedName>
</protein>
<dbReference type="PANTHER" id="PTHR34406:SF2">
    <property type="entry name" value="PERIPLASMIC PROTEIN"/>
    <property type="match status" value="1"/>
</dbReference>
<proteinExistence type="predicted"/>
<evidence type="ECO:0000259" key="2">
    <source>
        <dbReference type="SMART" id="SM00867"/>
    </source>
</evidence>
<evidence type="ECO:0000313" key="3">
    <source>
        <dbReference type="EMBL" id="CAA9889898.1"/>
    </source>
</evidence>
<evidence type="ECO:0000313" key="4">
    <source>
        <dbReference type="Proteomes" id="UP000494216"/>
    </source>
</evidence>
<dbReference type="AlphaFoldDB" id="A0A8S0Y9B0"/>
<keyword evidence="1" id="KW-0732">Signal</keyword>
<dbReference type="Gene3D" id="2.40.128.110">
    <property type="entry name" value="Lipid/polyisoprenoid-binding, YceI-like"/>
    <property type="match status" value="1"/>
</dbReference>
<dbReference type="SMART" id="SM00867">
    <property type="entry name" value="YceI"/>
    <property type="match status" value="1"/>
</dbReference>
<name>A0A8S0Y9B0_9GAMM</name>
<feature type="domain" description="Lipid/polyisoprenoid-binding YceI-like" evidence="2">
    <location>
        <begin position="23"/>
        <end position="186"/>
    </location>
</feature>
<evidence type="ECO:0000256" key="1">
    <source>
        <dbReference type="SAM" id="SignalP"/>
    </source>
</evidence>